<protein>
    <submittedName>
        <fullName evidence="2">Uncharacterized protein</fullName>
    </submittedName>
</protein>
<evidence type="ECO:0000313" key="2">
    <source>
        <dbReference type="EMBL" id="GGJ68430.1"/>
    </source>
</evidence>
<dbReference type="EMBL" id="BMMD01000001">
    <property type="protein sequence ID" value="GGJ68430.1"/>
    <property type="molecule type" value="Genomic_DNA"/>
</dbReference>
<name>A0A917PA88_9MICO</name>
<organism evidence="2 3">
    <name type="scientific">Agromyces bauzanensis</name>
    <dbReference type="NCBI Taxonomy" id="1308924"/>
    <lineage>
        <taxon>Bacteria</taxon>
        <taxon>Bacillati</taxon>
        <taxon>Actinomycetota</taxon>
        <taxon>Actinomycetes</taxon>
        <taxon>Micrococcales</taxon>
        <taxon>Microbacteriaceae</taxon>
        <taxon>Agromyces</taxon>
    </lineage>
</organism>
<gene>
    <name evidence="2" type="ORF">GCM10011372_02730</name>
</gene>
<accession>A0A917PA88</accession>
<evidence type="ECO:0000313" key="3">
    <source>
        <dbReference type="Proteomes" id="UP000636956"/>
    </source>
</evidence>
<reference evidence="2" key="2">
    <citation type="submission" date="2020-09" db="EMBL/GenBank/DDBJ databases">
        <authorList>
            <person name="Sun Q."/>
            <person name="Zhou Y."/>
        </authorList>
    </citation>
    <scope>NUCLEOTIDE SEQUENCE</scope>
    <source>
        <strain evidence="2">CGMCC 1.8984</strain>
    </source>
</reference>
<dbReference type="Proteomes" id="UP000636956">
    <property type="component" value="Unassembled WGS sequence"/>
</dbReference>
<keyword evidence="3" id="KW-1185">Reference proteome</keyword>
<feature type="compositionally biased region" description="Polar residues" evidence="1">
    <location>
        <begin position="1"/>
        <end position="10"/>
    </location>
</feature>
<evidence type="ECO:0000256" key="1">
    <source>
        <dbReference type="SAM" id="MobiDB-lite"/>
    </source>
</evidence>
<comment type="caution">
    <text evidence="2">The sequence shown here is derived from an EMBL/GenBank/DDBJ whole genome shotgun (WGS) entry which is preliminary data.</text>
</comment>
<reference evidence="2" key="1">
    <citation type="journal article" date="2014" name="Int. J. Syst. Evol. Microbiol.">
        <title>Complete genome sequence of Corynebacterium casei LMG S-19264T (=DSM 44701T), isolated from a smear-ripened cheese.</title>
        <authorList>
            <consortium name="US DOE Joint Genome Institute (JGI-PGF)"/>
            <person name="Walter F."/>
            <person name="Albersmeier A."/>
            <person name="Kalinowski J."/>
            <person name="Ruckert C."/>
        </authorList>
    </citation>
    <scope>NUCLEOTIDE SEQUENCE</scope>
    <source>
        <strain evidence="2">CGMCC 1.8984</strain>
    </source>
</reference>
<sequence>MGSADASTARCTDVESVGGAQERVDRREVERTGIRQRAHHHTIGAERTRNADVPQDLSGLVDVIHEATATGTDEHVH</sequence>
<feature type="region of interest" description="Disordered" evidence="1">
    <location>
        <begin position="1"/>
        <end position="54"/>
    </location>
</feature>
<proteinExistence type="predicted"/>
<feature type="compositionally biased region" description="Basic and acidic residues" evidence="1">
    <location>
        <begin position="22"/>
        <end position="33"/>
    </location>
</feature>
<dbReference type="AlphaFoldDB" id="A0A917PA88"/>